<dbReference type="EMBL" id="CP056065">
    <property type="protein sequence ID" value="UKJ88538.1"/>
    <property type="molecule type" value="Genomic_DNA"/>
</dbReference>
<proteinExistence type="predicted"/>
<dbReference type="Proteomes" id="UP000244803">
    <property type="component" value="Chromosome 1"/>
</dbReference>
<organism evidence="2 3">
    <name type="scientific">Theileria orientalis</name>
    <dbReference type="NCBI Taxonomy" id="68886"/>
    <lineage>
        <taxon>Eukaryota</taxon>
        <taxon>Sar</taxon>
        <taxon>Alveolata</taxon>
        <taxon>Apicomplexa</taxon>
        <taxon>Aconoidasida</taxon>
        <taxon>Piroplasmida</taxon>
        <taxon>Theileriidae</taxon>
        <taxon>Theileria</taxon>
    </lineage>
</organism>
<gene>
    <name evidence="2" type="ORF">MACJ_000982</name>
</gene>
<evidence type="ECO:0000313" key="2">
    <source>
        <dbReference type="EMBL" id="UKJ88538.1"/>
    </source>
</evidence>
<protein>
    <submittedName>
        <fullName evidence="2">Uncharacterized protein</fullName>
    </submittedName>
</protein>
<evidence type="ECO:0000313" key="3">
    <source>
        <dbReference type="Proteomes" id="UP000244803"/>
    </source>
</evidence>
<evidence type="ECO:0000256" key="1">
    <source>
        <dbReference type="SAM" id="MobiDB-lite"/>
    </source>
</evidence>
<accession>A0A976M7E0</accession>
<sequence length="491" mass="54641">MNINTIRTYVLVYLLARGHWNLIVPVRGGDDPDGSSVLGSGEAGQASPYTVLLNDLYPDFYTSSFSAGSDGSVASESDKEADTGSLLRGSNASGGDSQGAGVLTSNDSGLTSGADEDSTSSESSGDTSIPKTGVDLNLKSDTKSTDKFLSKQNGPFQTYTPKDNYAFKLVKDHRTELWEARDANNYSTRVEVDLMNYDAKAITIYFAENMTKVFKKDGENDFWTTIDTTKVNPCSLNITYSHETYLYKNEYKNNIRKFIPKTGFAFKCANEYVDGKKVEIWKTDLETEYSNKIEVDLINNDSKAVTVYMAGNKTRVFKKDGKNNPWNEIYTTIVNPRSINIKYERESYFCTNTIDNNGVRTLEAKTGFAFKCAHEYINYTRVEIWKAENENEYANKIVNEGKKVTIHLADGSTKMIEKGADGKWPGEGFEPSQNGDPKKQQAKDFFTDLNVVVNELSQGIDGANDSGELDSKLRDAAYKLTLELPKLLKLL</sequence>
<feature type="region of interest" description="Disordered" evidence="1">
    <location>
        <begin position="68"/>
        <end position="137"/>
    </location>
</feature>
<reference evidence="2" key="1">
    <citation type="submission" date="2022-07" db="EMBL/GenBank/DDBJ databases">
        <title>Evaluation of T. orientalis genome assembly methods using nanopore sequencing and analysis of variation between genomes.</title>
        <authorList>
            <person name="Yam J."/>
            <person name="Micallef M.L."/>
            <person name="Liu M."/>
            <person name="Djordjevic S.P."/>
            <person name="Bogema D.R."/>
            <person name="Jenkins C."/>
        </authorList>
    </citation>
    <scope>NUCLEOTIDE SEQUENCE</scope>
    <source>
        <strain evidence="2">Fish Creek</strain>
    </source>
</reference>
<name>A0A976M7E0_THEOR</name>
<dbReference type="OrthoDB" id="10572524at2759"/>
<dbReference type="AlphaFoldDB" id="A0A976M7E0"/>